<dbReference type="KEGG" id="bcac:CGC64_03445"/>
<evidence type="ECO:0000313" key="4">
    <source>
        <dbReference type="Proteomes" id="UP000475905"/>
    </source>
</evidence>
<name>A0A412FVC5_9BACE</name>
<reference evidence="2 3" key="1">
    <citation type="submission" date="2018-08" db="EMBL/GenBank/DDBJ databases">
        <title>A genome reference for cultivated species of the human gut microbiota.</title>
        <authorList>
            <person name="Zou Y."/>
            <person name="Xue W."/>
            <person name="Luo G."/>
        </authorList>
    </citation>
    <scope>NUCLEOTIDE SEQUENCE [LARGE SCALE GENOMIC DNA]</scope>
    <source>
        <strain evidence="2 3">AF24-29LB</strain>
    </source>
</reference>
<dbReference type="Proteomes" id="UP000475905">
    <property type="component" value="Unassembled WGS sequence"/>
</dbReference>
<protein>
    <submittedName>
        <fullName evidence="2">DUF4843 domain-containing protein</fullName>
    </submittedName>
</protein>
<proteinExistence type="predicted"/>
<organism evidence="2 3">
    <name type="scientific">Bacteroides caccae</name>
    <dbReference type="NCBI Taxonomy" id="47678"/>
    <lineage>
        <taxon>Bacteria</taxon>
        <taxon>Pseudomonadati</taxon>
        <taxon>Bacteroidota</taxon>
        <taxon>Bacteroidia</taxon>
        <taxon>Bacteroidales</taxon>
        <taxon>Bacteroidaceae</taxon>
        <taxon>Bacteroides</taxon>
    </lineage>
</organism>
<dbReference type="AlphaFoldDB" id="A0A412FVC5"/>
<dbReference type="InterPro" id="IPR032299">
    <property type="entry name" value="DUF4843"/>
</dbReference>
<evidence type="ECO:0000313" key="1">
    <source>
        <dbReference type="EMBL" id="KAA5465423.1"/>
    </source>
</evidence>
<dbReference type="EMBL" id="VVYP01000003">
    <property type="protein sequence ID" value="KAA5465423.1"/>
    <property type="molecule type" value="Genomic_DNA"/>
</dbReference>
<evidence type="ECO:0000313" key="3">
    <source>
        <dbReference type="Proteomes" id="UP000284205"/>
    </source>
</evidence>
<dbReference type="Pfam" id="PF16132">
    <property type="entry name" value="DUF4843"/>
    <property type="match status" value="1"/>
</dbReference>
<reference evidence="1 4" key="2">
    <citation type="journal article" date="2019" name="Nat. Med.">
        <title>A library of human gut bacterial isolates paired with longitudinal multiomics data enables mechanistic microbiome research.</title>
        <authorList>
            <person name="Poyet M."/>
            <person name="Groussin M."/>
            <person name="Gibbons S.M."/>
            <person name="Avila-Pacheco J."/>
            <person name="Jiang X."/>
            <person name="Kearney S.M."/>
            <person name="Perrotta A.R."/>
            <person name="Berdy B."/>
            <person name="Zhao S."/>
            <person name="Lieberman T.D."/>
            <person name="Swanson P.K."/>
            <person name="Smith M."/>
            <person name="Roesemann S."/>
            <person name="Alexander J.E."/>
            <person name="Rich S.A."/>
            <person name="Livny J."/>
            <person name="Vlamakis H."/>
            <person name="Clish C."/>
            <person name="Bullock K."/>
            <person name="Deik A."/>
            <person name="Scott J."/>
            <person name="Pierce K.A."/>
            <person name="Xavier R.J."/>
            <person name="Alm E.J."/>
        </authorList>
    </citation>
    <scope>NUCLEOTIDE SEQUENCE [LARGE SCALE GENOMIC DNA]</scope>
    <source>
        <strain evidence="1 4">BIOML-A31</strain>
    </source>
</reference>
<evidence type="ECO:0000313" key="2">
    <source>
        <dbReference type="EMBL" id="RGR72029.1"/>
    </source>
</evidence>
<sequence length="306" mass="35187">MPVQCIIYLFRILKQIYNSVFKNKFNMKRNSFKWCVYTFLFLGIGMVSCADEDLMTYEDVPRIYFKYADASSSDFGENEDQITVNMGYDRPLKNDSIIKIPIKLMGRVSETDRAVKVVMIPEESTATEGEDIEILSAYLPANSIFGNVEVRLKRTEAVDNEMLFARIRLASNENFHTDYSTSRYDKGNNRNGLIYSIYFTALAEKPSLWAASYSSMTLESTFGAYSNAKMNVIYEACGVTREYFEIDPEDNDPTGKETFTKRFSREISFGMVSLINRYLVKYKNEHGEPLLDEFGEEVKMPLSSIQ</sequence>
<accession>A0A412FVC5</accession>
<gene>
    <name evidence="2" type="ORF">DWY26_09515</name>
    <name evidence="1" type="ORF">F2Y36_03685</name>
</gene>
<dbReference type="Proteomes" id="UP000284205">
    <property type="component" value="Unassembled WGS sequence"/>
</dbReference>
<dbReference type="EMBL" id="QRUO01000007">
    <property type="protein sequence ID" value="RGR72029.1"/>
    <property type="molecule type" value="Genomic_DNA"/>
</dbReference>
<comment type="caution">
    <text evidence="2">The sequence shown here is derived from an EMBL/GenBank/DDBJ whole genome shotgun (WGS) entry which is preliminary data.</text>
</comment>